<dbReference type="InterPro" id="IPR036380">
    <property type="entry name" value="Isochorismatase-like_sf"/>
</dbReference>
<dbReference type="PANTHER" id="PTHR43540">
    <property type="entry name" value="PEROXYUREIDOACRYLATE/UREIDOACRYLATE AMIDOHYDROLASE-RELATED"/>
    <property type="match status" value="1"/>
</dbReference>
<dbReference type="Proteomes" id="UP000268908">
    <property type="component" value="Unassembled WGS sequence"/>
</dbReference>
<accession>A0A497XD93</accession>
<sequence length="211" mass="22327">MKSALIVIDMQRDFLDPDGYAAAAGLDVAALRRPIPAIRNLLWGARQAGLLVVHTREGHRPDLSDCPPAKLERSRAAGAEIGTRGPLGRLLVRGEAGHDIVPELQPLPGEPVVDKPGYSAFTNTDLEGILRNRGIEQLIVCGVTTEVCVHSTLREAIDRGYRCVLVGDACASADTELHAAALRMVGVEGGIFGQLLDTEAALALIETAAAP</sequence>
<keyword evidence="1" id="KW-0378">Hydrolase</keyword>
<dbReference type="PANTHER" id="PTHR43540:SF9">
    <property type="entry name" value="FAMILY HYDROLASE, PUTATIVE (AFU_ORTHOLOGUE AFUA_2G08700)-RELATED"/>
    <property type="match status" value="1"/>
</dbReference>
<dbReference type="CDD" id="cd00431">
    <property type="entry name" value="cysteine_hydrolases"/>
    <property type="match status" value="1"/>
</dbReference>
<evidence type="ECO:0000313" key="4">
    <source>
        <dbReference type="Proteomes" id="UP000268908"/>
    </source>
</evidence>
<proteinExistence type="predicted"/>
<dbReference type="EMBL" id="RCCI01000005">
    <property type="protein sequence ID" value="RLJ64930.1"/>
    <property type="molecule type" value="Genomic_DNA"/>
</dbReference>
<feature type="domain" description="Isochorismatase-like" evidence="2">
    <location>
        <begin position="3"/>
        <end position="191"/>
    </location>
</feature>
<protein>
    <submittedName>
        <fullName evidence="3">Nicotinamidase-related amidase</fullName>
    </submittedName>
</protein>
<dbReference type="Pfam" id="PF00857">
    <property type="entry name" value="Isochorismatase"/>
    <property type="match status" value="1"/>
</dbReference>
<dbReference type="AlphaFoldDB" id="A0A497XD93"/>
<dbReference type="GO" id="GO:0016787">
    <property type="term" value="F:hydrolase activity"/>
    <property type="evidence" value="ECO:0007669"/>
    <property type="project" value="UniProtKB-KW"/>
</dbReference>
<organism evidence="3 4">
    <name type="scientific">Sulfurisoma sediminicola</name>
    <dbReference type="NCBI Taxonomy" id="1381557"/>
    <lineage>
        <taxon>Bacteria</taxon>
        <taxon>Pseudomonadati</taxon>
        <taxon>Pseudomonadota</taxon>
        <taxon>Betaproteobacteria</taxon>
        <taxon>Nitrosomonadales</taxon>
        <taxon>Sterolibacteriaceae</taxon>
        <taxon>Sulfurisoma</taxon>
    </lineage>
</organism>
<comment type="caution">
    <text evidence="3">The sequence shown here is derived from an EMBL/GenBank/DDBJ whole genome shotgun (WGS) entry which is preliminary data.</text>
</comment>
<gene>
    <name evidence="3" type="ORF">DFR35_1581</name>
</gene>
<reference evidence="3 4" key="1">
    <citation type="submission" date="2018-10" db="EMBL/GenBank/DDBJ databases">
        <title>Genomic Encyclopedia of Type Strains, Phase IV (KMG-IV): sequencing the most valuable type-strain genomes for metagenomic binning, comparative biology and taxonomic classification.</title>
        <authorList>
            <person name="Goeker M."/>
        </authorList>
    </citation>
    <scope>NUCLEOTIDE SEQUENCE [LARGE SCALE GENOMIC DNA]</scope>
    <source>
        <strain evidence="3 4">DSM 26916</strain>
    </source>
</reference>
<dbReference type="OrthoDB" id="5360912at2"/>
<dbReference type="RefSeq" id="WP_121241352.1">
    <property type="nucleotide sequence ID" value="NZ_BHVV01000006.1"/>
</dbReference>
<dbReference type="SUPFAM" id="SSF52499">
    <property type="entry name" value="Isochorismatase-like hydrolases"/>
    <property type="match status" value="1"/>
</dbReference>
<evidence type="ECO:0000256" key="1">
    <source>
        <dbReference type="ARBA" id="ARBA00022801"/>
    </source>
</evidence>
<dbReference type="InterPro" id="IPR050272">
    <property type="entry name" value="Isochorismatase-like_hydrls"/>
</dbReference>
<evidence type="ECO:0000259" key="2">
    <source>
        <dbReference type="Pfam" id="PF00857"/>
    </source>
</evidence>
<evidence type="ECO:0000313" key="3">
    <source>
        <dbReference type="EMBL" id="RLJ64930.1"/>
    </source>
</evidence>
<dbReference type="InterPro" id="IPR000868">
    <property type="entry name" value="Isochorismatase-like_dom"/>
</dbReference>
<name>A0A497XD93_9PROT</name>
<dbReference type="Gene3D" id="3.40.50.850">
    <property type="entry name" value="Isochorismatase-like"/>
    <property type="match status" value="1"/>
</dbReference>
<keyword evidence="4" id="KW-1185">Reference proteome</keyword>